<proteinExistence type="predicted"/>
<evidence type="ECO:0000313" key="3">
    <source>
        <dbReference type="Proteomes" id="UP000005695"/>
    </source>
</evidence>
<protein>
    <submittedName>
        <fullName evidence="2">TPR repeat protein</fullName>
    </submittedName>
</protein>
<dbReference type="InterPro" id="IPR019734">
    <property type="entry name" value="TPR_rpt"/>
</dbReference>
<dbReference type="SUPFAM" id="SSF48452">
    <property type="entry name" value="TPR-like"/>
    <property type="match status" value="1"/>
</dbReference>
<sequence>MVEDYAQLIQKGIAALKHNSPVEALMQFEQADTQRSTPLSRSYLAYCLSKVKGQHQRAISLCQSALRDEPHNSAHYLNLGRIYLNADRKSQAMQVFRRGIKLGPNPELLEELKKFDRRQPPVFSALPRTHLINKFSGKFLSFIGFR</sequence>
<dbReference type="InterPro" id="IPR011990">
    <property type="entry name" value="TPR-like_helical_dom_sf"/>
</dbReference>
<dbReference type="OrthoDB" id="5398227at2"/>
<keyword evidence="3" id="KW-1185">Reference proteome</keyword>
<dbReference type="RefSeq" id="WP_006002800.1">
    <property type="nucleotide sequence ID" value="NZ_AAEW02000028.1"/>
</dbReference>
<dbReference type="EMBL" id="AAEW02000028">
    <property type="protein sequence ID" value="EAT14416.1"/>
    <property type="molecule type" value="Genomic_DNA"/>
</dbReference>
<name>Q1JVY9_DESA6</name>
<gene>
    <name evidence="2" type="ORF">Dace_0177</name>
</gene>
<dbReference type="Gene3D" id="1.25.40.10">
    <property type="entry name" value="Tetratricopeptide repeat domain"/>
    <property type="match status" value="1"/>
</dbReference>
<dbReference type="Proteomes" id="UP000005695">
    <property type="component" value="Unassembled WGS sequence"/>
</dbReference>
<dbReference type="Pfam" id="PF14559">
    <property type="entry name" value="TPR_19"/>
    <property type="match status" value="1"/>
</dbReference>
<reference evidence="2" key="1">
    <citation type="submission" date="2006-05" db="EMBL/GenBank/DDBJ databases">
        <title>Annotation of the draft genome assembly of Desulfuromonas acetoxidans DSM 684.</title>
        <authorList>
            <consortium name="US DOE Joint Genome Institute (JGI-ORNL)"/>
            <person name="Larimer F."/>
            <person name="Land M."/>
            <person name="Hauser L."/>
        </authorList>
    </citation>
    <scope>NUCLEOTIDE SEQUENCE [LARGE SCALE GENOMIC DNA]</scope>
    <source>
        <strain evidence="2">DSM 684</strain>
    </source>
</reference>
<accession>Q1JVY9</accession>
<organism evidence="2 3">
    <name type="scientific">Desulfuromonas acetoxidans (strain DSM 684 / 11070)</name>
    <dbReference type="NCBI Taxonomy" id="281689"/>
    <lineage>
        <taxon>Bacteria</taxon>
        <taxon>Pseudomonadati</taxon>
        <taxon>Thermodesulfobacteriota</taxon>
        <taxon>Desulfuromonadia</taxon>
        <taxon>Desulfuromonadales</taxon>
        <taxon>Desulfuromonadaceae</taxon>
        <taxon>Desulfuromonas</taxon>
    </lineage>
</organism>
<feature type="repeat" description="TPR" evidence="1">
    <location>
        <begin position="73"/>
        <end position="106"/>
    </location>
</feature>
<comment type="caution">
    <text evidence="2">The sequence shown here is derived from an EMBL/GenBank/DDBJ whole genome shotgun (WGS) entry which is preliminary data.</text>
</comment>
<evidence type="ECO:0000313" key="2">
    <source>
        <dbReference type="EMBL" id="EAT14416.1"/>
    </source>
</evidence>
<reference evidence="2" key="2">
    <citation type="submission" date="2006-05" db="EMBL/GenBank/DDBJ databases">
        <title>Sequencing of the draft genome and assembly of Desulfuromonas acetoxidans DSM 684.</title>
        <authorList>
            <consortium name="US DOE Joint Genome Institute (JGI-PGF)"/>
            <person name="Copeland A."/>
            <person name="Lucas S."/>
            <person name="Lapidus A."/>
            <person name="Barry K."/>
            <person name="Detter J.C."/>
            <person name="Glavina del Rio T."/>
            <person name="Hammon N."/>
            <person name="Israni S."/>
            <person name="Dalin E."/>
            <person name="Tice H."/>
            <person name="Bruce D."/>
            <person name="Pitluck S."/>
            <person name="Richardson P."/>
        </authorList>
    </citation>
    <scope>NUCLEOTIDE SEQUENCE [LARGE SCALE GENOMIC DNA]</scope>
    <source>
        <strain evidence="2">DSM 684</strain>
    </source>
</reference>
<keyword evidence="1" id="KW-0802">TPR repeat</keyword>
<dbReference type="AlphaFoldDB" id="Q1JVY9"/>
<dbReference type="PROSITE" id="PS50005">
    <property type="entry name" value="TPR"/>
    <property type="match status" value="1"/>
</dbReference>
<evidence type="ECO:0000256" key="1">
    <source>
        <dbReference type="PROSITE-ProRule" id="PRU00339"/>
    </source>
</evidence>